<name>A0AA38X6M1_9EURO</name>
<sequence length="216" mass="23679">MSGWDAIAASVSGVNPAAYGLQGGTMFRPVGRPTEQTDDNLITVPVLDLVSLGQQRKLSDTSASELLSTGKPELKRKTKGRSISDFIRGKASNFNSLSDRKVHITMRHVTRREYFKHYAKDDHGGYVGTEDPAKDCILNEDDSARWRGATDIQLMLPFSGVGVETGKETEVSQAKYASAGTGQSAMAVSNTPTVDRKQKRSFFSFKGEKTEREVVR</sequence>
<dbReference type="EMBL" id="JAPDRK010000011">
    <property type="protein sequence ID" value="KAJ9607591.1"/>
    <property type="molecule type" value="Genomic_DNA"/>
</dbReference>
<proteinExistence type="predicted"/>
<organism evidence="1 2">
    <name type="scientific">Cladophialophora chaetospira</name>
    <dbReference type="NCBI Taxonomy" id="386627"/>
    <lineage>
        <taxon>Eukaryota</taxon>
        <taxon>Fungi</taxon>
        <taxon>Dikarya</taxon>
        <taxon>Ascomycota</taxon>
        <taxon>Pezizomycotina</taxon>
        <taxon>Eurotiomycetes</taxon>
        <taxon>Chaetothyriomycetidae</taxon>
        <taxon>Chaetothyriales</taxon>
        <taxon>Herpotrichiellaceae</taxon>
        <taxon>Cladophialophora</taxon>
    </lineage>
</organism>
<gene>
    <name evidence="1" type="ORF">H2200_007669</name>
</gene>
<reference evidence="1" key="1">
    <citation type="submission" date="2022-10" db="EMBL/GenBank/DDBJ databases">
        <title>Culturing micro-colonial fungi from biological soil crusts in the Mojave desert and describing Neophaeococcomyces mojavensis, and introducing the new genera and species Taxawa tesnikishii.</title>
        <authorList>
            <person name="Kurbessoian T."/>
            <person name="Stajich J.E."/>
        </authorList>
    </citation>
    <scope>NUCLEOTIDE SEQUENCE</scope>
    <source>
        <strain evidence="1">TK_41</strain>
    </source>
</reference>
<protein>
    <submittedName>
        <fullName evidence="1">Uncharacterized protein</fullName>
    </submittedName>
</protein>
<dbReference type="Proteomes" id="UP001172673">
    <property type="component" value="Unassembled WGS sequence"/>
</dbReference>
<evidence type="ECO:0000313" key="1">
    <source>
        <dbReference type="EMBL" id="KAJ9607591.1"/>
    </source>
</evidence>
<comment type="caution">
    <text evidence="1">The sequence shown here is derived from an EMBL/GenBank/DDBJ whole genome shotgun (WGS) entry which is preliminary data.</text>
</comment>
<dbReference type="AlphaFoldDB" id="A0AA38X6M1"/>
<keyword evidence="2" id="KW-1185">Reference proteome</keyword>
<evidence type="ECO:0000313" key="2">
    <source>
        <dbReference type="Proteomes" id="UP001172673"/>
    </source>
</evidence>
<accession>A0AA38X6M1</accession>